<dbReference type="PANTHER" id="PTHR33116:SF67">
    <property type="entry name" value="REVERSE TRANSCRIPTASE"/>
    <property type="match status" value="1"/>
</dbReference>
<gene>
    <name evidence="2" type="ORF">MTR67_018088</name>
</gene>
<sequence length="405" mass="47373">MSRALNALVLKKGFKLFGIPRGSPKVNHLAFADDMIILCKAEIGTMQMVNGVLERYEKMSGQKINKEKSAIYLHDKVSQGDVVVAEVATGILRKEFPFTYLGCPIFYRRKQKAYYQQMINRISTKLQAWKGKLLSYAGRAILIKHVLQSIPVHCLSVMNPPSNVISTIQKMMTQFFWSSCMGGKGRHWTSWSKLCLPEAEGGLGFRMLHDVSMALFCKLWWNFRTQSTIWSEFMLNKYCKKENQNAVIWKVGYCGSQVWKKMLQARDHIEHQIWWQTKNGSAHLWHDNWTGLGDLYSISDKSYEWDDRYQQVKDIKREGEWVEQLMEEIFPVEVANFIKDNIRPPRDTEENDKPAWMLETSGKFSVKSAWSYIRHKEQPSQIINDLWVQGMPFKMTFLMWRLLEI</sequence>
<dbReference type="InterPro" id="IPR026960">
    <property type="entry name" value="RVT-Znf"/>
</dbReference>
<keyword evidence="3" id="KW-1185">Reference proteome</keyword>
<evidence type="ECO:0000313" key="2">
    <source>
        <dbReference type="EMBL" id="WMV24703.1"/>
    </source>
</evidence>
<dbReference type="Proteomes" id="UP001234989">
    <property type="component" value="Chromosome 4"/>
</dbReference>
<evidence type="ECO:0000313" key="3">
    <source>
        <dbReference type="Proteomes" id="UP001234989"/>
    </source>
</evidence>
<feature type="domain" description="Reverse transcriptase zinc-binding" evidence="1">
    <location>
        <begin position="364"/>
        <end position="403"/>
    </location>
</feature>
<proteinExistence type="predicted"/>
<dbReference type="PANTHER" id="PTHR33116">
    <property type="entry name" value="REVERSE TRANSCRIPTASE ZINC-BINDING DOMAIN-CONTAINING PROTEIN-RELATED-RELATED"/>
    <property type="match status" value="1"/>
</dbReference>
<protein>
    <recommendedName>
        <fullName evidence="1">Reverse transcriptase zinc-binding domain-containing protein</fullName>
    </recommendedName>
</protein>
<dbReference type="Pfam" id="PF13966">
    <property type="entry name" value="zf-RVT"/>
    <property type="match status" value="1"/>
</dbReference>
<name>A0AAF0QKC3_SOLVR</name>
<dbReference type="EMBL" id="CP133615">
    <property type="protein sequence ID" value="WMV24703.1"/>
    <property type="molecule type" value="Genomic_DNA"/>
</dbReference>
<dbReference type="AlphaFoldDB" id="A0AAF0QKC3"/>
<organism evidence="2 3">
    <name type="scientific">Solanum verrucosum</name>
    <dbReference type="NCBI Taxonomy" id="315347"/>
    <lineage>
        <taxon>Eukaryota</taxon>
        <taxon>Viridiplantae</taxon>
        <taxon>Streptophyta</taxon>
        <taxon>Embryophyta</taxon>
        <taxon>Tracheophyta</taxon>
        <taxon>Spermatophyta</taxon>
        <taxon>Magnoliopsida</taxon>
        <taxon>eudicotyledons</taxon>
        <taxon>Gunneridae</taxon>
        <taxon>Pentapetalae</taxon>
        <taxon>asterids</taxon>
        <taxon>lamiids</taxon>
        <taxon>Solanales</taxon>
        <taxon>Solanaceae</taxon>
        <taxon>Solanoideae</taxon>
        <taxon>Solaneae</taxon>
        <taxon>Solanum</taxon>
    </lineage>
</organism>
<accession>A0AAF0QKC3</accession>
<reference evidence="2" key="1">
    <citation type="submission" date="2023-08" db="EMBL/GenBank/DDBJ databases">
        <title>A de novo genome assembly of Solanum verrucosum Schlechtendal, a Mexican diploid species geographically isolated from the other diploid A-genome species in potato relatives.</title>
        <authorList>
            <person name="Hosaka K."/>
        </authorList>
    </citation>
    <scope>NUCLEOTIDE SEQUENCE</scope>
    <source>
        <tissue evidence="2">Young leaves</tissue>
    </source>
</reference>
<evidence type="ECO:0000259" key="1">
    <source>
        <dbReference type="Pfam" id="PF13966"/>
    </source>
</evidence>